<dbReference type="InterPro" id="IPR051790">
    <property type="entry name" value="Cytochrome_c-biogenesis_DsbD"/>
</dbReference>
<dbReference type="RefSeq" id="WP_257820467.1">
    <property type="nucleotide sequence ID" value="NZ_JABXYM010000001.1"/>
</dbReference>
<evidence type="ECO:0000256" key="3">
    <source>
        <dbReference type="ARBA" id="ARBA00022692"/>
    </source>
</evidence>
<keyword evidence="5 6" id="KW-0472">Membrane</keyword>
<dbReference type="EMBL" id="JABXYM010000001">
    <property type="protein sequence ID" value="MCR6095716.1"/>
    <property type="molecule type" value="Genomic_DNA"/>
</dbReference>
<gene>
    <name evidence="8" type="ORF">HXA33_04095</name>
</gene>
<dbReference type="GO" id="GO:0017004">
    <property type="term" value="P:cytochrome complex assembly"/>
    <property type="evidence" value="ECO:0007669"/>
    <property type="project" value="InterPro"/>
</dbReference>
<proteinExistence type="inferred from homology"/>
<organism evidence="8 9">
    <name type="scientific">Salipaludibacillus agaradhaerens</name>
    <name type="common">Bacillus agaradhaerens</name>
    <dbReference type="NCBI Taxonomy" id="76935"/>
    <lineage>
        <taxon>Bacteria</taxon>
        <taxon>Bacillati</taxon>
        <taxon>Bacillota</taxon>
        <taxon>Bacilli</taxon>
        <taxon>Bacillales</taxon>
        <taxon>Bacillaceae</taxon>
    </lineage>
</organism>
<dbReference type="Pfam" id="PF02683">
    <property type="entry name" value="DsbD_TM"/>
    <property type="match status" value="1"/>
</dbReference>
<evidence type="ECO:0000256" key="6">
    <source>
        <dbReference type="SAM" id="Phobius"/>
    </source>
</evidence>
<sequence length="231" mass="24676">MTIWLAFSAGFLSFASACILPLIPSYIAVITGISLTDLHGTKAKRFKIVPRTLAFVVGLIIPLLLIGMGATAAGNLFTPAFSDFLSRFFGFIVILFGLHLLGLLKFQLFNKEVRFHKAFQKKGGLVSVTLMGMAFGFGWTPCIGPMLSSILIMAADSETIWQGGGLLSVYGLGLGIPFIIIGVAGSASLTVLKFLQKHIHVISIISGVILIILGLLLVTGNMAYITPTMNL</sequence>
<dbReference type="PANTHER" id="PTHR31272">
    <property type="entry name" value="CYTOCHROME C-TYPE BIOGENESIS PROTEIN HI_1454-RELATED"/>
    <property type="match status" value="1"/>
</dbReference>
<evidence type="ECO:0000313" key="8">
    <source>
        <dbReference type="EMBL" id="MCR6095716.1"/>
    </source>
</evidence>
<comment type="subcellular location">
    <subcellularLocation>
        <location evidence="1">Membrane</location>
        <topology evidence="1">Multi-pass membrane protein</topology>
    </subcellularLocation>
</comment>
<dbReference type="Proteomes" id="UP001057753">
    <property type="component" value="Unassembled WGS sequence"/>
</dbReference>
<keyword evidence="3 6" id="KW-0812">Transmembrane</keyword>
<feature type="transmembrane region" description="Helical" evidence="6">
    <location>
        <begin position="167"/>
        <end position="192"/>
    </location>
</feature>
<dbReference type="GO" id="GO:0016020">
    <property type="term" value="C:membrane"/>
    <property type="evidence" value="ECO:0007669"/>
    <property type="project" value="UniProtKB-SubCell"/>
</dbReference>
<feature type="transmembrane region" description="Helical" evidence="6">
    <location>
        <begin position="125"/>
        <end position="155"/>
    </location>
</feature>
<evidence type="ECO:0000256" key="1">
    <source>
        <dbReference type="ARBA" id="ARBA00004141"/>
    </source>
</evidence>
<feature type="transmembrane region" description="Helical" evidence="6">
    <location>
        <begin position="204"/>
        <end position="225"/>
    </location>
</feature>
<keyword evidence="9" id="KW-1185">Reference proteome</keyword>
<evidence type="ECO:0000256" key="4">
    <source>
        <dbReference type="ARBA" id="ARBA00022989"/>
    </source>
</evidence>
<feature type="transmembrane region" description="Helical" evidence="6">
    <location>
        <begin position="6"/>
        <end position="33"/>
    </location>
</feature>
<dbReference type="PANTHER" id="PTHR31272:SF4">
    <property type="entry name" value="CYTOCHROME C-TYPE BIOGENESIS PROTEIN HI_1454-RELATED"/>
    <property type="match status" value="1"/>
</dbReference>
<evidence type="ECO:0000256" key="5">
    <source>
        <dbReference type="ARBA" id="ARBA00023136"/>
    </source>
</evidence>
<accession>A0A9Q4FXV6</accession>
<evidence type="ECO:0000259" key="7">
    <source>
        <dbReference type="Pfam" id="PF02683"/>
    </source>
</evidence>
<keyword evidence="4 6" id="KW-1133">Transmembrane helix</keyword>
<feature type="transmembrane region" description="Helical" evidence="6">
    <location>
        <begin position="84"/>
        <end position="104"/>
    </location>
</feature>
<protein>
    <submittedName>
        <fullName evidence="8">Sulfite exporter TauE/SafE family protein</fullName>
    </submittedName>
</protein>
<evidence type="ECO:0000256" key="2">
    <source>
        <dbReference type="ARBA" id="ARBA00006143"/>
    </source>
</evidence>
<name>A0A9Q4FXV6_SALAG</name>
<dbReference type="InterPro" id="IPR003834">
    <property type="entry name" value="Cyt_c_assmbl_TM_dom"/>
</dbReference>
<reference evidence="8" key="1">
    <citation type="submission" date="2020-06" db="EMBL/GenBank/DDBJ databases">
        <title>Insight into the genomes of haloalkaliphilic bacilli from Kenyan soda lakes.</title>
        <authorList>
            <person name="Mwirichia R."/>
            <person name="Villamizar G.C."/>
            <person name="Poehlein A."/>
            <person name="Mugweru J."/>
            <person name="Kipnyargis A."/>
            <person name="Kiplimo D."/>
            <person name="Orwa P."/>
            <person name="Daniel R."/>
        </authorList>
    </citation>
    <scope>NUCLEOTIDE SEQUENCE</scope>
    <source>
        <strain evidence="8">B1096_S55</strain>
    </source>
</reference>
<evidence type="ECO:0000313" key="9">
    <source>
        <dbReference type="Proteomes" id="UP001057753"/>
    </source>
</evidence>
<feature type="domain" description="Cytochrome C biogenesis protein transmembrane" evidence="7">
    <location>
        <begin position="3"/>
        <end position="215"/>
    </location>
</feature>
<dbReference type="AlphaFoldDB" id="A0A9Q4FXV6"/>
<comment type="caution">
    <text evidence="8">The sequence shown here is derived from an EMBL/GenBank/DDBJ whole genome shotgun (WGS) entry which is preliminary data.</text>
</comment>
<comment type="similarity">
    <text evidence="2">Belongs to the DsbD family.</text>
</comment>
<feature type="transmembrane region" description="Helical" evidence="6">
    <location>
        <begin position="53"/>
        <end position="78"/>
    </location>
</feature>